<dbReference type="RefSeq" id="WP_119660976.1">
    <property type="nucleotide sequence ID" value="NZ_QUAL01000158.1"/>
</dbReference>
<feature type="binding site" evidence="4">
    <location>
        <position position="178"/>
    </location>
    <ligand>
        <name>FMN</name>
        <dbReference type="ChEBI" id="CHEBI:58210"/>
    </ligand>
</feature>
<keyword evidence="7" id="KW-1185">Reference proteome</keyword>
<dbReference type="InterPro" id="IPR000659">
    <property type="entry name" value="Pyridox_Oxase"/>
</dbReference>
<protein>
    <submittedName>
        <fullName evidence="6">Oxidase</fullName>
    </submittedName>
</protein>
<keyword evidence="1" id="KW-0285">Flavoprotein</keyword>
<gene>
    <name evidence="6" type="ORF">DY240_16685</name>
</gene>
<organism evidence="6 7">
    <name type="scientific">Jiangella rhizosphaerae</name>
    <dbReference type="NCBI Taxonomy" id="2293569"/>
    <lineage>
        <taxon>Bacteria</taxon>
        <taxon>Bacillati</taxon>
        <taxon>Actinomycetota</taxon>
        <taxon>Actinomycetes</taxon>
        <taxon>Jiangellales</taxon>
        <taxon>Jiangellaceae</taxon>
        <taxon>Jiangella</taxon>
    </lineage>
</organism>
<proteinExistence type="predicted"/>
<comment type="caution">
    <text evidence="6">The sequence shown here is derived from an EMBL/GenBank/DDBJ whole genome shotgun (WGS) entry which is preliminary data.</text>
</comment>
<evidence type="ECO:0000259" key="5">
    <source>
        <dbReference type="Pfam" id="PF01243"/>
    </source>
</evidence>
<reference evidence="6 7" key="1">
    <citation type="submission" date="2018-09" db="EMBL/GenBank/DDBJ databases">
        <title>Isolation, diversity and antifungal activity of actinobacteria from wheat.</title>
        <authorList>
            <person name="Han C."/>
        </authorList>
    </citation>
    <scope>NUCLEOTIDE SEQUENCE [LARGE SCALE GENOMIC DNA]</scope>
    <source>
        <strain evidence="6 7">NEAU-YY265</strain>
    </source>
</reference>
<evidence type="ECO:0000256" key="2">
    <source>
        <dbReference type="ARBA" id="ARBA00022643"/>
    </source>
</evidence>
<evidence type="ECO:0000256" key="1">
    <source>
        <dbReference type="ARBA" id="ARBA00022630"/>
    </source>
</evidence>
<dbReference type="GO" id="GO:0008615">
    <property type="term" value="P:pyridoxine biosynthetic process"/>
    <property type="evidence" value="ECO:0007669"/>
    <property type="project" value="InterPro"/>
</dbReference>
<dbReference type="InterPro" id="IPR011576">
    <property type="entry name" value="Pyridox_Oxase_N"/>
</dbReference>
<dbReference type="PIRSF" id="PIRSF000190">
    <property type="entry name" value="Pyd_amn-ph_oxd"/>
    <property type="match status" value="1"/>
</dbReference>
<dbReference type="Gene3D" id="2.30.110.10">
    <property type="entry name" value="Electron Transport, Fmn-binding Protein, Chain A"/>
    <property type="match status" value="1"/>
</dbReference>
<feature type="domain" description="Pyridoxamine 5'-phosphate oxidase N-terminal" evidence="5">
    <location>
        <begin position="25"/>
        <end position="131"/>
    </location>
</feature>
<dbReference type="SUPFAM" id="SSF50475">
    <property type="entry name" value="FMN-binding split barrel"/>
    <property type="match status" value="1"/>
</dbReference>
<evidence type="ECO:0000313" key="7">
    <source>
        <dbReference type="Proteomes" id="UP000284057"/>
    </source>
</evidence>
<keyword evidence="3" id="KW-0560">Oxidoreductase</keyword>
<dbReference type="PANTHER" id="PTHR10851:SF0">
    <property type="entry name" value="PYRIDOXINE-5'-PHOSPHATE OXIDASE"/>
    <property type="match status" value="1"/>
</dbReference>
<dbReference type="GO" id="GO:0010181">
    <property type="term" value="F:FMN binding"/>
    <property type="evidence" value="ECO:0007669"/>
    <property type="project" value="InterPro"/>
</dbReference>
<dbReference type="Proteomes" id="UP000284057">
    <property type="component" value="Unassembled WGS sequence"/>
</dbReference>
<dbReference type="EMBL" id="QUAL01000158">
    <property type="protein sequence ID" value="RIQ20836.1"/>
    <property type="molecule type" value="Genomic_DNA"/>
</dbReference>
<dbReference type="AlphaFoldDB" id="A0A418KNY2"/>
<comment type="cofactor">
    <cofactor evidence="4">
        <name>FMN</name>
        <dbReference type="ChEBI" id="CHEBI:58210"/>
    </cofactor>
    <text evidence="4">Binds 1 FMN per subunit.</text>
</comment>
<accession>A0A418KNY2</accession>
<name>A0A418KNY2_9ACTN</name>
<dbReference type="OrthoDB" id="9780392at2"/>
<evidence type="ECO:0000256" key="4">
    <source>
        <dbReference type="PIRSR" id="PIRSR000190-2"/>
    </source>
</evidence>
<feature type="binding site" evidence="4">
    <location>
        <position position="96"/>
    </location>
    <ligand>
        <name>FMN</name>
        <dbReference type="ChEBI" id="CHEBI:58210"/>
    </ligand>
</feature>
<dbReference type="GO" id="GO:0004733">
    <property type="term" value="F:pyridoxamine phosphate oxidase activity"/>
    <property type="evidence" value="ECO:0007669"/>
    <property type="project" value="InterPro"/>
</dbReference>
<sequence>MMANDDDVLNGVSGRPLQLLSRWLSDAASAGVDEPRTFTLATASLDGTPHARTVLAVGVDDASVRFTTSRPSVKTADLAANPLAAGVFFWPALMRQVTLHGQAVELPPDEARAAYADRSPNLRALAWVYEDLGGGSPGAAVDPDDVRAAFTRELDRDRPEPPPSWTAYALRPHRVEVWWMPGDAGVATRARFDLAGGEWTRRFVLP</sequence>
<feature type="binding site" evidence="4">
    <location>
        <position position="189"/>
    </location>
    <ligand>
        <name>FMN</name>
        <dbReference type="ChEBI" id="CHEBI:58210"/>
    </ligand>
</feature>
<evidence type="ECO:0000256" key="3">
    <source>
        <dbReference type="ARBA" id="ARBA00023002"/>
    </source>
</evidence>
<dbReference type="Pfam" id="PF01243">
    <property type="entry name" value="PNPOx_N"/>
    <property type="match status" value="1"/>
</dbReference>
<feature type="binding site" evidence="4">
    <location>
        <position position="74"/>
    </location>
    <ligand>
        <name>FMN</name>
        <dbReference type="ChEBI" id="CHEBI:58210"/>
    </ligand>
</feature>
<dbReference type="PANTHER" id="PTHR10851">
    <property type="entry name" value="PYRIDOXINE-5-PHOSPHATE OXIDASE"/>
    <property type="match status" value="1"/>
</dbReference>
<evidence type="ECO:0000313" key="6">
    <source>
        <dbReference type="EMBL" id="RIQ20836.1"/>
    </source>
</evidence>
<keyword evidence="2 4" id="KW-0288">FMN</keyword>
<dbReference type="InterPro" id="IPR012349">
    <property type="entry name" value="Split_barrel_FMN-bd"/>
</dbReference>